<dbReference type="PROSITE" id="PS50261">
    <property type="entry name" value="G_PROTEIN_RECEP_F2_4"/>
    <property type="match status" value="1"/>
</dbReference>
<dbReference type="PANTHER" id="PTHR45902">
    <property type="entry name" value="LATROPHILIN RECEPTOR-LIKE PROTEIN A"/>
    <property type="match status" value="1"/>
</dbReference>
<keyword evidence="6" id="KW-0732">Signal</keyword>
<feature type="transmembrane region" description="Helical" evidence="5">
    <location>
        <begin position="690"/>
        <end position="712"/>
    </location>
</feature>
<keyword evidence="9" id="KW-1185">Reference proteome</keyword>
<feature type="transmembrane region" description="Helical" evidence="5">
    <location>
        <begin position="580"/>
        <end position="600"/>
    </location>
</feature>
<evidence type="ECO:0000313" key="9">
    <source>
        <dbReference type="Proteomes" id="UP000596742"/>
    </source>
</evidence>
<feature type="transmembrane region" description="Helical" evidence="5">
    <location>
        <begin position="735"/>
        <end position="760"/>
    </location>
</feature>
<evidence type="ECO:0000256" key="6">
    <source>
        <dbReference type="SAM" id="SignalP"/>
    </source>
</evidence>
<evidence type="ECO:0000256" key="4">
    <source>
        <dbReference type="ARBA" id="ARBA00023136"/>
    </source>
</evidence>
<feature type="transmembrane region" description="Helical" evidence="5">
    <location>
        <begin position="621"/>
        <end position="645"/>
    </location>
</feature>
<sequence length="845" mass="95144">MPLLSNLRLIFLIMVFTSNFVSIDGIQEMRSTTSMVPTNSTEYTTGLFQNNKEYRTAKAFGDRSSIQDALLLYSSNLSPDIVLRLSGSPETREKRDVNLIKFDQSINTTPTNIFTSSKPNTKIKDLVPLDLCQQFSSCERTSNLIFKFCRCDALCTLYNDCCYNADIPENSTISSDLQFECMPFIMDKSVFDVQGYSVVTSCPQDLKDTEIDIKCQSDDIFSFGPFVITDSNIVYKNRFCAKCNNINVYEPFDVIFTHINSTIRKNSNASIVMASLQDTYKKRDLNNLVVEFISPVAENLLRECIVYSDPNIGSETCLNYYISPALARMKGKNVVVRNTFCIDPNFFLGCVGMFDSVDGLASFNEGSYPMSVLFQFQQGCKGEFEVDGICLKRFYDKEIFVYASLVSSANLSERMIEEILTIMSWSFSDEISVNTFSFTYNKEWIDNLFHIVNVRIYGKTVEKKSYKEGLIIDNKLDKAQWLIRVSPENGSVFEVNTVVLPRKGRTYTTELSKAIVQNKLDQFKSFVNDSFEKKICAKSVIECEISSDVENPRTVITEFTCVDFIDQQPIGTSTNINMNVITYTGMGISVIALTASLIVYRRFGMHKSIPGSNVEHLTITLLITDIIFMLGMGANDISLVCYSVGVALHYLWLLFFSLTCIASFQMCHNLSDISHTAGDYGEGISPKKPFLTLFGLLLPFLFVVPAVLIDFFEVDGVSIDYSEYICFPTGYPGNLIFVSAPIGLTVVINITCLLCIAVVITKQSSGIEHIRRSNSYQYLPVFVCISLVTGMLWIAGLLRGVIKNEEMEYLFVISCSFSGLLIAFGNLTTKRIYRELRKSKQSLSK</sequence>
<feature type="chain" id="PRO_5032643042" description="G-protein coupled receptors family 2 profile 2 domain-containing protein" evidence="6">
    <location>
        <begin position="26"/>
        <end position="845"/>
    </location>
</feature>
<comment type="caution">
    <text evidence="8">The sequence shown here is derived from an EMBL/GenBank/DDBJ whole genome shotgun (WGS) entry which is preliminary data.</text>
</comment>
<comment type="subcellular location">
    <subcellularLocation>
        <location evidence="1">Membrane</location>
        <topology evidence="1">Multi-pass membrane protein</topology>
    </subcellularLocation>
</comment>
<feature type="signal peptide" evidence="6">
    <location>
        <begin position="1"/>
        <end position="25"/>
    </location>
</feature>
<dbReference type="InterPro" id="IPR017981">
    <property type="entry name" value="GPCR_2-like_7TM"/>
</dbReference>
<name>A0A8B6H4F4_MYTGA</name>
<gene>
    <name evidence="8" type="ORF">MGAL_10B007530</name>
</gene>
<dbReference type="GO" id="GO:0007166">
    <property type="term" value="P:cell surface receptor signaling pathway"/>
    <property type="evidence" value="ECO:0007669"/>
    <property type="project" value="InterPro"/>
</dbReference>
<dbReference type="EMBL" id="UYJE01009418">
    <property type="protein sequence ID" value="VDI73367.1"/>
    <property type="molecule type" value="Genomic_DNA"/>
</dbReference>
<dbReference type="InterPro" id="IPR053231">
    <property type="entry name" value="GPCR_LN-TM7"/>
</dbReference>
<dbReference type="PANTHER" id="PTHR45902:SF1">
    <property type="entry name" value="LATROPHILIN RECEPTOR-LIKE PROTEIN A"/>
    <property type="match status" value="1"/>
</dbReference>
<keyword evidence="3 5" id="KW-1133">Transmembrane helix</keyword>
<evidence type="ECO:0000256" key="5">
    <source>
        <dbReference type="SAM" id="Phobius"/>
    </source>
</evidence>
<evidence type="ECO:0000256" key="3">
    <source>
        <dbReference type="ARBA" id="ARBA00022989"/>
    </source>
</evidence>
<organism evidence="8 9">
    <name type="scientific">Mytilus galloprovincialis</name>
    <name type="common">Mediterranean mussel</name>
    <dbReference type="NCBI Taxonomy" id="29158"/>
    <lineage>
        <taxon>Eukaryota</taxon>
        <taxon>Metazoa</taxon>
        <taxon>Spiralia</taxon>
        <taxon>Lophotrochozoa</taxon>
        <taxon>Mollusca</taxon>
        <taxon>Bivalvia</taxon>
        <taxon>Autobranchia</taxon>
        <taxon>Pteriomorphia</taxon>
        <taxon>Mytilida</taxon>
        <taxon>Mytiloidea</taxon>
        <taxon>Mytilidae</taxon>
        <taxon>Mytilinae</taxon>
        <taxon>Mytilus</taxon>
    </lineage>
</organism>
<evidence type="ECO:0000313" key="8">
    <source>
        <dbReference type="EMBL" id="VDI73367.1"/>
    </source>
</evidence>
<evidence type="ECO:0000259" key="7">
    <source>
        <dbReference type="PROSITE" id="PS50261"/>
    </source>
</evidence>
<evidence type="ECO:0000256" key="2">
    <source>
        <dbReference type="ARBA" id="ARBA00022692"/>
    </source>
</evidence>
<dbReference type="Proteomes" id="UP000596742">
    <property type="component" value="Unassembled WGS sequence"/>
</dbReference>
<dbReference type="GO" id="GO:0016020">
    <property type="term" value="C:membrane"/>
    <property type="evidence" value="ECO:0007669"/>
    <property type="project" value="UniProtKB-SubCell"/>
</dbReference>
<keyword evidence="4 5" id="KW-0472">Membrane</keyword>
<proteinExistence type="predicted"/>
<feature type="transmembrane region" description="Helical" evidence="5">
    <location>
        <begin position="781"/>
        <end position="802"/>
    </location>
</feature>
<feature type="domain" description="G-protein coupled receptors family 2 profile 2" evidence="7">
    <location>
        <begin position="578"/>
        <end position="830"/>
    </location>
</feature>
<keyword evidence="2 5" id="KW-0812">Transmembrane</keyword>
<dbReference type="Gene3D" id="1.20.1070.10">
    <property type="entry name" value="Rhodopsin 7-helix transmembrane proteins"/>
    <property type="match status" value="1"/>
</dbReference>
<reference evidence="8" key="1">
    <citation type="submission" date="2018-11" db="EMBL/GenBank/DDBJ databases">
        <authorList>
            <person name="Alioto T."/>
            <person name="Alioto T."/>
        </authorList>
    </citation>
    <scope>NUCLEOTIDE SEQUENCE</scope>
</reference>
<dbReference type="Pfam" id="PF00002">
    <property type="entry name" value="7tm_2"/>
    <property type="match status" value="1"/>
</dbReference>
<feature type="transmembrane region" description="Helical" evidence="5">
    <location>
        <begin position="651"/>
        <end position="670"/>
    </location>
</feature>
<dbReference type="InterPro" id="IPR000832">
    <property type="entry name" value="GPCR_2_secretin-like"/>
</dbReference>
<dbReference type="AlphaFoldDB" id="A0A8B6H4F4"/>
<dbReference type="GO" id="GO:0004930">
    <property type="term" value="F:G protein-coupled receptor activity"/>
    <property type="evidence" value="ECO:0007669"/>
    <property type="project" value="InterPro"/>
</dbReference>
<dbReference type="OrthoDB" id="6080345at2759"/>
<protein>
    <recommendedName>
        <fullName evidence="7">G-protein coupled receptors family 2 profile 2 domain-containing protein</fullName>
    </recommendedName>
</protein>
<accession>A0A8B6H4F4</accession>
<evidence type="ECO:0000256" key="1">
    <source>
        <dbReference type="ARBA" id="ARBA00004141"/>
    </source>
</evidence>
<feature type="transmembrane region" description="Helical" evidence="5">
    <location>
        <begin position="808"/>
        <end position="828"/>
    </location>
</feature>